<comment type="similarity">
    <text evidence="1 3">Belongs to the short-chain dehydrogenases/reductases (SDR) family.</text>
</comment>
<dbReference type="Gene3D" id="3.40.50.720">
    <property type="entry name" value="NAD(P)-binding Rossmann-like Domain"/>
    <property type="match status" value="1"/>
</dbReference>
<dbReference type="OrthoDB" id="9810734at2"/>
<evidence type="ECO:0000313" key="5">
    <source>
        <dbReference type="Proteomes" id="UP000078316"/>
    </source>
</evidence>
<dbReference type="InterPro" id="IPR002347">
    <property type="entry name" value="SDR_fam"/>
</dbReference>
<dbReference type="GO" id="GO:0016491">
    <property type="term" value="F:oxidoreductase activity"/>
    <property type="evidence" value="ECO:0007669"/>
    <property type="project" value="UniProtKB-KW"/>
</dbReference>
<keyword evidence="2" id="KW-0560">Oxidoreductase</keyword>
<comment type="caution">
    <text evidence="4">The sequence shown here is derived from an EMBL/GenBank/DDBJ whole genome shotgun (WGS) entry which is preliminary data.</text>
</comment>
<sequence>MTETLAGKVAWVTGAGSGIGEAAALALAGAGARVVLTGRREEPLRTLAGRIAASGGEAAVAPGDVTDAGRIQGIVAEIAARFGRLDVLVSNAGSNVRERRWDALSPEGAQGVIEANLSSAFYASLAVLPLMRAQGDGVLIHTASWAGRYVSPVSGPAYTAAKHAVVAMSHSINMEECVNGIRSTVLCPAEVATPILDKRPVPVSAEDRARMLQPDDMAALILFVATRPKHVCLNEVVISPAWNRGYVPDARLGSRLGA</sequence>
<dbReference type="RefSeq" id="WP_048434944.1">
    <property type="nucleotide sequence ID" value="NZ_LWHQ01000002.1"/>
</dbReference>
<protein>
    <submittedName>
        <fullName evidence="4">Oxidoreductase</fullName>
    </submittedName>
</protein>
<dbReference type="GO" id="GO:0016020">
    <property type="term" value="C:membrane"/>
    <property type="evidence" value="ECO:0007669"/>
    <property type="project" value="TreeGrafter"/>
</dbReference>
<dbReference type="AlphaFoldDB" id="A0A179SIK8"/>
<evidence type="ECO:0000313" key="4">
    <source>
        <dbReference type="EMBL" id="OAS27627.1"/>
    </source>
</evidence>
<evidence type="ECO:0000256" key="3">
    <source>
        <dbReference type="RuleBase" id="RU000363"/>
    </source>
</evidence>
<evidence type="ECO:0000256" key="1">
    <source>
        <dbReference type="ARBA" id="ARBA00006484"/>
    </source>
</evidence>
<name>A0A179SIK8_9HYPH</name>
<dbReference type="PRINTS" id="PR00081">
    <property type="entry name" value="GDHRDH"/>
</dbReference>
<proteinExistence type="inferred from homology"/>
<dbReference type="EMBL" id="LWHQ01000002">
    <property type="protein sequence ID" value="OAS27627.1"/>
    <property type="molecule type" value="Genomic_DNA"/>
</dbReference>
<dbReference type="STRING" id="427683.A5481_00460"/>
<organism evidence="4 5">
    <name type="scientific">Methylobacterium platani</name>
    <dbReference type="NCBI Taxonomy" id="427683"/>
    <lineage>
        <taxon>Bacteria</taxon>
        <taxon>Pseudomonadati</taxon>
        <taxon>Pseudomonadota</taxon>
        <taxon>Alphaproteobacteria</taxon>
        <taxon>Hyphomicrobiales</taxon>
        <taxon>Methylobacteriaceae</taxon>
        <taxon>Methylobacterium</taxon>
    </lineage>
</organism>
<dbReference type="PRINTS" id="PR00080">
    <property type="entry name" value="SDRFAMILY"/>
</dbReference>
<dbReference type="Proteomes" id="UP000078316">
    <property type="component" value="Unassembled WGS sequence"/>
</dbReference>
<dbReference type="PANTHER" id="PTHR44196">
    <property type="entry name" value="DEHYDROGENASE/REDUCTASE SDR FAMILY MEMBER 7B"/>
    <property type="match status" value="1"/>
</dbReference>
<dbReference type="SUPFAM" id="SSF51735">
    <property type="entry name" value="NAD(P)-binding Rossmann-fold domains"/>
    <property type="match status" value="1"/>
</dbReference>
<dbReference type="InterPro" id="IPR036291">
    <property type="entry name" value="NAD(P)-bd_dom_sf"/>
</dbReference>
<reference evidence="4 5" key="1">
    <citation type="submission" date="2016-04" db="EMBL/GenBank/DDBJ databases">
        <authorList>
            <person name="Evans L.H."/>
            <person name="Alamgir A."/>
            <person name="Owens N."/>
            <person name="Weber N.D."/>
            <person name="Virtaneva K."/>
            <person name="Barbian K."/>
            <person name="Babar A."/>
            <person name="Rosenke K."/>
        </authorList>
    </citation>
    <scope>NUCLEOTIDE SEQUENCE [LARGE SCALE GENOMIC DNA]</scope>
    <source>
        <strain evidence="4 5">PMB02</strain>
    </source>
</reference>
<gene>
    <name evidence="4" type="ORF">A5481_00460</name>
</gene>
<dbReference type="CDD" id="cd05233">
    <property type="entry name" value="SDR_c"/>
    <property type="match status" value="1"/>
</dbReference>
<evidence type="ECO:0000256" key="2">
    <source>
        <dbReference type="ARBA" id="ARBA00023002"/>
    </source>
</evidence>
<accession>A0A179SIK8</accession>
<dbReference type="PANTHER" id="PTHR44196:SF1">
    <property type="entry name" value="DEHYDROGENASE_REDUCTASE SDR FAMILY MEMBER 7B"/>
    <property type="match status" value="1"/>
</dbReference>
<dbReference type="Pfam" id="PF00106">
    <property type="entry name" value="adh_short"/>
    <property type="match status" value="1"/>
</dbReference>